<dbReference type="InterPro" id="IPR023043">
    <property type="entry name" value="NAD(P)H_OxRDtase_bac/plastid"/>
</dbReference>
<dbReference type="STRING" id="872965.SE16_06585"/>
<dbReference type="GO" id="GO:0005886">
    <property type="term" value="C:plasma membrane"/>
    <property type="evidence" value="ECO:0007669"/>
    <property type="project" value="UniProtKB-SubCell"/>
</dbReference>
<dbReference type="EMBL" id="LGKN01000004">
    <property type="protein sequence ID" value="KPL88459.1"/>
    <property type="molecule type" value="Genomic_DNA"/>
</dbReference>
<dbReference type="Proteomes" id="UP000037784">
    <property type="component" value="Unassembled WGS sequence"/>
</dbReference>
<keyword evidence="6 7" id="KW-0472">Membrane</keyword>
<feature type="transmembrane region" description="Helical" evidence="7">
    <location>
        <begin position="6"/>
        <end position="28"/>
    </location>
</feature>
<keyword evidence="7 8" id="KW-0874">Quinone</keyword>
<evidence type="ECO:0000313" key="11">
    <source>
        <dbReference type="Proteomes" id="UP000037784"/>
    </source>
</evidence>
<comment type="subunit">
    <text evidence="7">NDH-1 is composed of 14 different subunits. Subunits NuoA, H, J, K, L, M, N constitute the membrane sector of the complex.</text>
</comment>
<protein>
    <recommendedName>
        <fullName evidence="7">NADH-quinone oxidoreductase subunit A</fullName>
        <ecNumber evidence="7">7.1.1.-</ecNumber>
    </recommendedName>
    <alternativeName>
        <fullName evidence="7">NADH dehydrogenase I subunit A</fullName>
    </alternativeName>
    <alternativeName>
        <fullName evidence="7">NDH-1 subunit A</fullName>
    </alternativeName>
    <alternativeName>
        <fullName evidence="7">NUO1</fullName>
    </alternativeName>
</protein>
<evidence type="ECO:0000256" key="6">
    <source>
        <dbReference type="ARBA" id="ARBA00023136"/>
    </source>
</evidence>
<keyword evidence="7" id="KW-0830">Ubiquinone</keyword>
<evidence type="ECO:0000256" key="5">
    <source>
        <dbReference type="ARBA" id="ARBA00022989"/>
    </source>
</evidence>
<keyword evidence="3 7" id="KW-0813">Transport</keyword>
<comment type="caution">
    <text evidence="9">The sequence shown here is derived from an EMBL/GenBank/DDBJ whole genome shotgun (WGS) entry which is preliminary data.</text>
</comment>
<dbReference type="PANTHER" id="PTHR11058">
    <property type="entry name" value="NADH-UBIQUINONE OXIDOREDUCTASE CHAIN 3"/>
    <property type="match status" value="1"/>
</dbReference>
<reference evidence="10 12" key="2">
    <citation type="submission" date="2015-07" db="EMBL/GenBank/DDBJ databases">
        <title>Whole genome sequence of Ardenticatena maritima DSM 23922.</title>
        <authorList>
            <person name="Hemp J."/>
            <person name="Ward L.M."/>
            <person name="Pace L.A."/>
            <person name="Fischer W.W."/>
        </authorList>
    </citation>
    <scope>NUCLEOTIDE SEQUENCE [LARGE SCALE GENOMIC DNA]</scope>
    <source>
        <strain evidence="10 12">110S</strain>
    </source>
</reference>
<organism evidence="9 11">
    <name type="scientific">Ardenticatena maritima</name>
    <dbReference type="NCBI Taxonomy" id="872965"/>
    <lineage>
        <taxon>Bacteria</taxon>
        <taxon>Bacillati</taxon>
        <taxon>Chloroflexota</taxon>
        <taxon>Ardenticatenia</taxon>
        <taxon>Ardenticatenales</taxon>
        <taxon>Ardenticatenaceae</taxon>
        <taxon>Ardenticatena</taxon>
    </lineage>
</organism>
<comment type="function">
    <text evidence="7">NDH-1 shuttles electrons from NADH, via FMN and iron-sulfur (Fe-S) centers, to quinones in the respiratory chain. The immediate electron acceptor for the enzyme in this species is believed to be ubiquinone. Couples the redox reaction to proton translocation (for every two electrons transferred, four hydrogen ions are translocated across the cytoplasmic membrane), and thus conserves the redox energy in a proton gradient.</text>
</comment>
<dbReference type="PANTHER" id="PTHR11058:SF9">
    <property type="entry name" value="NADH-UBIQUINONE OXIDOREDUCTASE CHAIN 3"/>
    <property type="match status" value="1"/>
</dbReference>
<dbReference type="HAMAP" id="MF_01394">
    <property type="entry name" value="NDH1_NuoA"/>
    <property type="match status" value="1"/>
</dbReference>
<dbReference type="OrthoDB" id="9791970at2"/>
<evidence type="ECO:0000256" key="8">
    <source>
        <dbReference type="RuleBase" id="RU003639"/>
    </source>
</evidence>
<evidence type="ECO:0000313" key="9">
    <source>
        <dbReference type="EMBL" id="GAP63957.1"/>
    </source>
</evidence>
<comment type="similarity">
    <text evidence="2 7 8">Belongs to the complex I subunit 3 family.</text>
</comment>
<dbReference type="GO" id="GO:0030964">
    <property type="term" value="C:NADH dehydrogenase complex"/>
    <property type="evidence" value="ECO:0007669"/>
    <property type="project" value="TreeGrafter"/>
</dbReference>
<dbReference type="GO" id="GO:0048038">
    <property type="term" value="F:quinone binding"/>
    <property type="evidence" value="ECO:0007669"/>
    <property type="project" value="UniProtKB-KW"/>
</dbReference>
<evidence type="ECO:0000256" key="1">
    <source>
        <dbReference type="ARBA" id="ARBA00004141"/>
    </source>
</evidence>
<comment type="catalytic activity">
    <reaction evidence="7 8">
        <text>a quinone + NADH + 5 H(+)(in) = a quinol + NAD(+) + 4 H(+)(out)</text>
        <dbReference type="Rhea" id="RHEA:57888"/>
        <dbReference type="ChEBI" id="CHEBI:15378"/>
        <dbReference type="ChEBI" id="CHEBI:24646"/>
        <dbReference type="ChEBI" id="CHEBI:57540"/>
        <dbReference type="ChEBI" id="CHEBI:57945"/>
        <dbReference type="ChEBI" id="CHEBI:132124"/>
    </reaction>
</comment>
<gene>
    <name evidence="7" type="primary">nuoA</name>
    <name evidence="9" type="ORF">ARMA_2380</name>
    <name evidence="10" type="ORF">SE16_06585</name>
</gene>
<keyword evidence="7" id="KW-1003">Cell membrane</keyword>
<dbReference type="EC" id="7.1.1.-" evidence="7"/>
<keyword evidence="11" id="KW-1185">Reference proteome</keyword>
<comment type="subcellular location">
    <subcellularLocation>
        <location evidence="7 8">Cell membrane</location>
        <topology evidence="7 8">Multi-pass membrane protein</topology>
    </subcellularLocation>
    <subcellularLocation>
        <location evidence="1">Membrane</location>
        <topology evidence="1">Multi-pass membrane protein</topology>
    </subcellularLocation>
</comment>
<reference evidence="9" key="1">
    <citation type="journal article" date="2015" name="Genome Announc.">
        <title>Draft Genome Sequence of a Heterotrophic Facultative Anaerobic Thermophilic Bacterium, Ardenticatena maritima Strain 110ST.</title>
        <authorList>
            <person name="Kawaichi S."/>
            <person name="Yoshida T."/>
            <person name="Sako Y."/>
            <person name="Nakamura R."/>
        </authorList>
    </citation>
    <scope>NUCLEOTIDE SEQUENCE [LARGE SCALE GENOMIC DNA]</scope>
    <source>
        <strain evidence="9">110S</strain>
    </source>
</reference>
<name>A0A0M9UDH6_9CHLR</name>
<reference evidence="11" key="3">
    <citation type="submission" date="2015-08" db="EMBL/GenBank/DDBJ databases">
        <title>Draft Genome Sequence of a Heterotrophic Facultative Anaerobic Bacterium Ardenticatena maritima Strain 110S.</title>
        <authorList>
            <person name="Kawaichi S."/>
            <person name="Yoshida T."/>
            <person name="Sako Y."/>
            <person name="Nakamura R."/>
        </authorList>
    </citation>
    <scope>NUCLEOTIDE SEQUENCE [LARGE SCALE GENOMIC DNA]</scope>
    <source>
        <strain evidence="11">110S</strain>
    </source>
</reference>
<keyword evidence="4 7" id="KW-0812">Transmembrane</keyword>
<keyword evidence="7" id="KW-1278">Translocase</keyword>
<evidence type="ECO:0000313" key="12">
    <source>
        <dbReference type="Proteomes" id="UP000050502"/>
    </source>
</evidence>
<dbReference type="RefSeq" id="WP_054493727.1">
    <property type="nucleotide sequence ID" value="NZ_BBZA01000214.1"/>
</dbReference>
<keyword evidence="5 7" id="KW-1133">Transmembrane helix</keyword>
<dbReference type="GO" id="GO:0050136">
    <property type="term" value="F:NADH dehydrogenase (quinone) (non-electrogenic) activity"/>
    <property type="evidence" value="ECO:0007669"/>
    <property type="project" value="UniProtKB-UniRule"/>
</dbReference>
<evidence type="ECO:0000256" key="4">
    <source>
        <dbReference type="ARBA" id="ARBA00022692"/>
    </source>
</evidence>
<dbReference type="AlphaFoldDB" id="A0A0M9UDH6"/>
<dbReference type="InterPro" id="IPR038430">
    <property type="entry name" value="NDAH_ubi_oxred_su3_sf"/>
</dbReference>
<dbReference type="Gene3D" id="1.20.58.1610">
    <property type="entry name" value="NADH:ubiquinone/plastoquinone oxidoreductase, chain 3"/>
    <property type="match status" value="1"/>
</dbReference>
<keyword evidence="7 8" id="KW-0520">NAD</keyword>
<dbReference type="InterPro" id="IPR000440">
    <property type="entry name" value="NADH_UbQ/plastoQ_OxRdtase_su3"/>
</dbReference>
<dbReference type="GO" id="GO:0008137">
    <property type="term" value="F:NADH dehydrogenase (ubiquinone) activity"/>
    <property type="evidence" value="ECO:0007669"/>
    <property type="project" value="InterPro"/>
</dbReference>
<evidence type="ECO:0000256" key="2">
    <source>
        <dbReference type="ARBA" id="ARBA00008472"/>
    </source>
</evidence>
<evidence type="ECO:0000313" key="10">
    <source>
        <dbReference type="EMBL" id="KPL88459.1"/>
    </source>
</evidence>
<evidence type="ECO:0000256" key="3">
    <source>
        <dbReference type="ARBA" id="ARBA00022448"/>
    </source>
</evidence>
<dbReference type="EMBL" id="BBZA01000214">
    <property type="protein sequence ID" value="GAP63957.1"/>
    <property type="molecule type" value="Genomic_DNA"/>
</dbReference>
<feature type="transmembrane region" description="Helical" evidence="7">
    <location>
        <begin position="86"/>
        <end position="109"/>
    </location>
</feature>
<accession>A0A0M9UDH6</accession>
<dbReference type="Pfam" id="PF00507">
    <property type="entry name" value="Oxidored_q4"/>
    <property type="match status" value="1"/>
</dbReference>
<proteinExistence type="inferred from homology"/>
<feature type="transmembrane region" description="Helical" evidence="7">
    <location>
        <begin position="59"/>
        <end position="80"/>
    </location>
</feature>
<sequence>MREYAVLGAFLLVGIILPAAVVIGGWLLGPKRANPVKNSTYECGLETVGETWIQFKVQYYVYALIFVIFDIEVVYLYPWAVAYNRLGLFALVEALIFAGILVAGLFYAWRKGALAWF</sequence>
<evidence type="ECO:0000256" key="7">
    <source>
        <dbReference type="HAMAP-Rule" id="MF_01394"/>
    </source>
</evidence>
<dbReference type="Proteomes" id="UP000050502">
    <property type="component" value="Unassembled WGS sequence"/>
</dbReference>